<evidence type="ECO:0000313" key="2">
    <source>
        <dbReference type="Proteomes" id="UP000248798"/>
    </source>
</evidence>
<dbReference type="AlphaFoldDB" id="A0A328FAF6"/>
<comment type="caution">
    <text evidence="1">The sequence shown here is derived from an EMBL/GenBank/DDBJ whole genome shotgun (WGS) entry which is preliminary data.</text>
</comment>
<protein>
    <submittedName>
        <fullName evidence="1">Uncharacterized protein</fullName>
    </submittedName>
</protein>
<gene>
    <name evidence="1" type="ORF">DO021_19160</name>
</gene>
<sequence length="164" mass="18736">MGLKFYNLDEIACLWVHLLCCIKGPIGMHFLGAIEPLMRHYRTTEQGYHINACPNGGYEVLVHNFCKDKSCPNAVNMWAVISAGALSQKDGLLIMTQQKSYPFEYMPWSKTKVMSPSLVIAFRDLMPSVNTKTSVFPARLFRYTVYPNRPSQPMAVIKKKHMHH</sequence>
<name>A0A328FAF6_9BACT</name>
<proteinExistence type="predicted"/>
<evidence type="ECO:0000313" key="1">
    <source>
        <dbReference type="EMBL" id="RAM00402.1"/>
    </source>
</evidence>
<dbReference type="Proteomes" id="UP000248798">
    <property type="component" value="Unassembled WGS sequence"/>
</dbReference>
<organism evidence="1 2">
    <name type="scientific">Desulfobacter hydrogenophilus</name>
    <dbReference type="NCBI Taxonomy" id="2291"/>
    <lineage>
        <taxon>Bacteria</taxon>
        <taxon>Pseudomonadati</taxon>
        <taxon>Thermodesulfobacteriota</taxon>
        <taxon>Desulfobacteria</taxon>
        <taxon>Desulfobacterales</taxon>
        <taxon>Desulfobacteraceae</taxon>
        <taxon>Desulfobacter</taxon>
    </lineage>
</organism>
<reference evidence="1 2" key="1">
    <citation type="submission" date="2018-06" db="EMBL/GenBank/DDBJ databases">
        <title>Complete Genome Sequence of Desulfobacter hydrogenophilus (DSM3380).</title>
        <authorList>
            <person name="Marietou A."/>
            <person name="Schreiber L."/>
            <person name="Marshall I."/>
            <person name="Jorgensen B."/>
        </authorList>
    </citation>
    <scope>NUCLEOTIDE SEQUENCE [LARGE SCALE GENOMIC DNA]</scope>
    <source>
        <strain evidence="1 2">DSM 3380</strain>
    </source>
</reference>
<dbReference type="EMBL" id="QLNI01000049">
    <property type="protein sequence ID" value="RAM00402.1"/>
    <property type="molecule type" value="Genomic_DNA"/>
</dbReference>
<accession>A0A328FAF6</accession>